<evidence type="ECO:0000256" key="13">
    <source>
        <dbReference type="SAM" id="Phobius"/>
    </source>
</evidence>
<dbReference type="Pfam" id="PF08521">
    <property type="entry name" value="2CSK_N"/>
    <property type="match status" value="1"/>
</dbReference>
<keyword evidence="12 13" id="KW-0472">Membrane</keyword>
<dbReference type="GO" id="GO:0005886">
    <property type="term" value="C:plasma membrane"/>
    <property type="evidence" value="ECO:0007669"/>
    <property type="project" value="TreeGrafter"/>
</dbReference>
<dbReference type="Pfam" id="PF02518">
    <property type="entry name" value="HATPase_c"/>
    <property type="match status" value="1"/>
</dbReference>
<evidence type="ECO:0000256" key="7">
    <source>
        <dbReference type="ARBA" id="ARBA00022741"/>
    </source>
</evidence>
<organism evidence="15 16">
    <name type="scientific">Halomonas salipaludis</name>
    <dbReference type="NCBI Taxonomy" id="2032625"/>
    <lineage>
        <taxon>Bacteria</taxon>
        <taxon>Pseudomonadati</taxon>
        <taxon>Pseudomonadota</taxon>
        <taxon>Gammaproteobacteria</taxon>
        <taxon>Oceanospirillales</taxon>
        <taxon>Halomonadaceae</taxon>
        <taxon>Halomonas</taxon>
    </lineage>
</organism>
<comment type="subcellular location">
    <subcellularLocation>
        <location evidence="2">Membrane</location>
        <topology evidence="2">Multi-pass membrane protein</topology>
    </subcellularLocation>
</comment>
<evidence type="ECO:0000256" key="4">
    <source>
        <dbReference type="ARBA" id="ARBA00022553"/>
    </source>
</evidence>
<keyword evidence="11" id="KW-0902">Two-component regulatory system</keyword>
<dbReference type="CDD" id="cd00082">
    <property type="entry name" value="HisKA"/>
    <property type="match status" value="1"/>
</dbReference>
<evidence type="ECO:0000259" key="14">
    <source>
        <dbReference type="PROSITE" id="PS50109"/>
    </source>
</evidence>
<feature type="transmembrane region" description="Helical" evidence="13">
    <location>
        <begin position="145"/>
        <end position="169"/>
    </location>
</feature>
<keyword evidence="7" id="KW-0547">Nucleotide-binding</keyword>
<gene>
    <name evidence="15" type="ORF">CK498_11970</name>
</gene>
<reference evidence="15 16" key="1">
    <citation type="submission" date="2017-08" db="EMBL/GenBank/DDBJ databases">
        <title>Halomonas alkalisoli sp. nov., isolated from saline alkaline soil.</title>
        <authorList>
            <person name="Wang D."/>
            <person name="Zhang G."/>
        </authorList>
    </citation>
    <scope>NUCLEOTIDE SEQUENCE [LARGE SCALE GENOMIC DNA]</scope>
    <source>
        <strain evidence="15 16">WRN001</strain>
    </source>
</reference>
<keyword evidence="8 15" id="KW-0418">Kinase</keyword>
<evidence type="ECO:0000313" key="16">
    <source>
        <dbReference type="Proteomes" id="UP000217771"/>
    </source>
</evidence>
<dbReference type="SUPFAM" id="SSF55874">
    <property type="entry name" value="ATPase domain of HSP90 chaperone/DNA topoisomerase II/histidine kinase"/>
    <property type="match status" value="1"/>
</dbReference>
<dbReference type="Pfam" id="PF00512">
    <property type="entry name" value="HisKA"/>
    <property type="match status" value="1"/>
</dbReference>
<dbReference type="SMART" id="SM00388">
    <property type="entry name" value="HisKA"/>
    <property type="match status" value="1"/>
</dbReference>
<keyword evidence="9" id="KW-0067">ATP-binding</keyword>
<dbReference type="AlphaFoldDB" id="A0A2A2EVK3"/>
<keyword evidence="5" id="KW-0808">Transferase</keyword>
<dbReference type="PANTHER" id="PTHR45436">
    <property type="entry name" value="SENSOR HISTIDINE KINASE YKOH"/>
    <property type="match status" value="1"/>
</dbReference>
<dbReference type="InterPro" id="IPR004358">
    <property type="entry name" value="Sig_transdc_His_kin-like_C"/>
</dbReference>
<evidence type="ECO:0000256" key="6">
    <source>
        <dbReference type="ARBA" id="ARBA00022692"/>
    </source>
</evidence>
<dbReference type="Proteomes" id="UP000217771">
    <property type="component" value="Unassembled WGS sequence"/>
</dbReference>
<dbReference type="SUPFAM" id="SSF47384">
    <property type="entry name" value="Homodimeric domain of signal transducing histidine kinase"/>
    <property type="match status" value="1"/>
</dbReference>
<sequence>MSLRARLSWTLGLTLLLTWGAAAAWLMWDLRDEVERTLDRRLAQSARMVADLVVRLPDASSLSSDRQLSMSVPFEGMACRVSTSQGERLASTHSGLDGVLDEAEPGYTYRQEGEVSWRVYTLVHDGVRITTAERVDERRQLLGNIAMVAVVPFVIALLGSLVAVALGVWRSLRPLDHWCRELELRDRDDLSPVTSRALPQELGPLARTLNGLLSRMRRSISREQQFSADAAHELRTPLTAIKTHLQVAMRVDERASRHALLQATEGVTRLEGTLEQLLALARIDTSDEGASSGACCLSEMLVHCVDEARVRAGHQRVRVSGEIPAVTVALSCEMLSLVVRNLLDNALVHGPDEAEVSLSAAIEPSCGDGIERVAVRIADQGCGIAAESLEKVTQRFWHRADSSGVGLGLAIVQAILDHVDGRLVFQTLDSGFEAHVSLPCHAR</sequence>
<evidence type="ECO:0000256" key="9">
    <source>
        <dbReference type="ARBA" id="ARBA00022840"/>
    </source>
</evidence>
<dbReference type="InterPro" id="IPR036890">
    <property type="entry name" value="HATPase_C_sf"/>
</dbReference>
<comment type="caution">
    <text evidence="15">The sequence shown here is derived from an EMBL/GenBank/DDBJ whole genome shotgun (WGS) entry which is preliminary data.</text>
</comment>
<dbReference type="InterPro" id="IPR003661">
    <property type="entry name" value="HisK_dim/P_dom"/>
</dbReference>
<evidence type="ECO:0000256" key="11">
    <source>
        <dbReference type="ARBA" id="ARBA00023012"/>
    </source>
</evidence>
<evidence type="ECO:0000256" key="1">
    <source>
        <dbReference type="ARBA" id="ARBA00000085"/>
    </source>
</evidence>
<protein>
    <recommendedName>
        <fullName evidence="3">histidine kinase</fullName>
        <ecNumber evidence="3">2.7.13.3</ecNumber>
    </recommendedName>
</protein>
<dbReference type="Gene3D" id="1.10.287.130">
    <property type="match status" value="1"/>
</dbReference>
<dbReference type="GO" id="GO:0005524">
    <property type="term" value="F:ATP binding"/>
    <property type="evidence" value="ECO:0007669"/>
    <property type="project" value="UniProtKB-KW"/>
</dbReference>
<evidence type="ECO:0000256" key="10">
    <source>
        <dbReference type="ARBA" id="ARBA00022989"/>
    </source>
</evidence>
<keyword evidence="4" id="KW-0597">Phosphoprotein</keyword>
<dbReference type="PANTHER" id="PTHR45436:SF14">
    <property type="entry name" value="SENSOR PROTEIN QSEC"/>
    <property type="match status" value="1"/>
</dbReference>
<dbReference type="PROSITE" id="PS50109">
    <property type="entry name" value="HIS_KIN"/>
    <property type="match status" value="1"/>
</dbReference>
<feature type="domain" description="Histidine kinase" evidence="14">
    <location>
        <begin position="229"/>
        <end position="442"/>
    </location>
</feature>
<dbReference type="InterPro" id="IPR003594">
    <property type="entry name" value="HATPase_dom"/>
</dbReference>
<evidence type="ECO:0000313" key="15">
    <source>
        <dbReference type="EMBL" id="PAU76698.1"/>
    </source>
</evidence>
<dbReference type="InterPro" id="IPR013727">
    <property type="entry name" value="2CSK_N"/>
</dbReference>
<dbReference type="OrthoDB" id="9809766at2"/>
<keyword evidence="10 13" id="KW-1133">Transmembrane helix</keyword>
<proteinExistence type="predicted"/>
<dbReference type="InterPro" id="IPR036097">
    <property type="entry name" value="HisK_dim/P_sf"/>
</dbReference>
<evidence type="ECO:0000256" key="8">
    <source>
        <dbReference type="ARBA" id="ARBA00022777"/>
    </source>
</evidence>
<dbReference type="InterPro" id="IPR050428">
    <property type="entry name" value="TCS_sensor_his_kinase"/>
</dbReference>
<evidence type="ECO:0000256" key="3">
    <source>
        <dbReference type="ARBA" id="ARBA00012438"/>
    </source>
</evidence>
<dbReference type="EMBL" id="NSKB01000004">
    <property type="protein sequence ID" value="PAU76698.1"/>
    <property type="molecule type" value="Genomic_DNA"/>
</dbReference>
<dbReference type="SMART" id="SM00387">
    <property type="entry name" value="HATPase_c"/>
    <property type="match status" value="1"/>
</dbReference>
<dbReference type="RefSeq" id="WP_095621087.1">
    <property type="nucleotide sequence ID" value="NZ_NSKB01000004.1"/>
</dbReference>
<evidence type="ECO:0000256" key="12">
    <source>
        <dbReference type="ARBA" id="ARBA00023136"/>
    </source>
</evidence>
<keyword evidence="16" id="KW-1185">Reference proteome</keyword>
<evidence type="ECO:0000256" key="2">
    <source>
        <dbReference type="ARBA" id="ARBA00004141"/>
    </source>
</evidence>
<dbReference type="EC" id="2.7.13.3" evidence="3"/>
<evidence type="ECO:0000256" key="5">
    <source>
        <dbReference type="ARBA" id="ARBA00022679"/>
    </source>
</evidence>
<dbReference type="GO" id="GO:0000155">
    <property type="term" value="F:phosphorelay sensor kinase activity"/>
    <property type="evidence" value="ECO:0007669"/>
    <property type="project" value="InterPro"/>
</dbReference>
<name>A0A2A2EVK3_9GAMM</name>
<keyword evidence="6 13" id="KW-0812">Transmembrane</keyword>
<dbReference type="InterPro" id="IPR005467">
    <property type="entry name" value="His_kinase_dom"/>
</dbReference>
<dbReference type="PRINTS" id="PR00344">
    <property type="entry name" value="BCTRLSENSOR"/>
</dbReference>
<dbReference type="Gene3D" id="3.30.565.10">
    <property type="entry name" value="Histidine kinase-like ATPase, C-terminal domain"/>
    <property type="match status" value="1"/>
</dbReference>
<comment type="catalytic activity">
    <reaction evidence="1">
        <text>ATP + protein L-histidine = ADP + protein N-phospho-L-histidine.</text>
        <dbReference type="EC" id="2.7.13.3"/>
    </reaction>
</comment>
<accession>A0A2A2EVK3</accession>